<keyword evidence="5 6" id="KW-0961">Cell wall biogenesis/degradation</keyword>
<dbReference type="GO" id="GO:0018104">
    <property type="term" value="P:peptidoglycan-protein cross-linking"/>
    <property type="evidence" value="ECO:0007669"/>
    <property type="project" value="TreeGrafter"/>
</dbReference>
<evidence type="ECO:0000256" key="1">
    <source>
        <dbReference type="ARBA" id="ARBA00004752"/>
    </source>
</evidence>
<dbReference type="EMBL" id="FNPG01000016">
    <property type="protein sequence ID" value="SDY39290.1"/>
    <property type="molecule type" value="Genomic_DNA"/>
</dbReference>
<feature type="active site" description="Proton donor/acceptor" evidence="6">
    <location>
        <position position="417"/>
    </location>
</feature>
<keyword evidence="3 6" id="KW-0133">Cell shape</keyword>
<dbReference type="OrthoDB" id="3176960at2"/>
<dbReference type="GO" id="GO:0071972">
    <property type="term" value="F:peptidoglycan L,D-transpeptidase activity"/>
    <property type="evidence" value="ECO:0007669"/>
    <property type="project" value="TreeGrafter"/>
</dbReference>
<evidence type="ECO:0000313" key="9">
    <source>
        <dbReference type="EMBL" id="SDY39290.1"/>
    </source>
</evidence>
<dbReference type="GO" id="GO:0071555">
    <property type="term" value="P:cell wall organization"/>
    <property type="evidence" value="ECO:0007669"/>
    <property type="project" value="UniProtKB-UniRule"/>
</dbReference>
<keyword evidence="2" id="KW-0808">Transferase</keyword>
<evidence type="ECO:0000256" key="4">
    <source>
        <dbReference type="ARBA" id="ARBA00022984"/>
    </source>
</evidence>
<dbReference type="RefSeq" id="WP_083354496.1">
    <property type="nucleotide sequence ID" value="NZ_FNPG01000016.1"/>
</dbReference>
<dbReference type="CDD" id="cd16913">
    <property type="entry name" value="YkuD_like"/>
    <property type="match status" value="1"/>
</dbReference>
<feature type="domain" description="L,D-TPase catalytic" evidence="8">
    <location>
        <begin position="343"/>
        <end position="462"/>
    </location>
</feature>
<evidence type="ECO:0000313" key="10">
    <source>
        <dbReference type="Proteomes" id="UP000183918"/>
    </source>
</evidence>
<evidence type="ECO:0000256" key="5">
    <source>
        <dbReference type="ARBA" id="ARBA00023316"/>
    </source>
</evidence>
<dbReference type="Pfam" id="PF12229">
    <property type="entry name" value="PG_binding_4"/>
    <property type="match status" value="2"/>
</dbReference>
<keyword evidence="7" id="KW-1133">Transmembrane helix</keyword>
<evidence type="ECO:0000256" key="2">
    <source>
        <dbReference type="ARBA" id="ARBA00022679"/>
    </source>
</evidence>
<keyword evidence="4 6" id="KW-0573">Peptidoglycan synthesis</keyword>
<sequence length="538" mass="59683">MFNKIKENKKILYSLIGGIAFLLIVYIGGGIYFSKHFCPGTTINGRNVAGYSEEKVKKMMMSNIDNYELTLVTREKKEEKIKGKQFDLKQDWDDGVKKLLEKQNGFTWVAKLFTGDKLSTATLISYDKDKLEKSLESLVCMKKENQKEPVDARISEYVPGKGFTVLAEENGNTIESDKLLKEVEETVKKTADSIDLEKAKVYKEPKIRKEDKKLKTSVEKLNKCAKSKVTLKSGSQEEVIDLNVFKDWLTVDEDENPSVDNTKLTNYVNELYKKYTTFGKAKQLRTSYGPTVTIGNSHYGWKVDKTAELKQLKEDILSGKNVTRDLTYSVKAASHDGNDYGNSYVEINLTAQRLFVIKDGAKVFESDIVTGNISKGNGTPAGVFGVTYATRDAVLKGDNYESHVNYWMPFNGNIGMHDATWRNKFGGVIYKTSGSHGCVNLPLSSAQTVFGYVSKGFPVLVYELPGTERGLSAADQAKVNDVINSINAIGQVTLQSEPAIVAARAKYEALPAQAKGSVTNYATLQAAETTLAGLKQPH</sequence>
<proteinExistence type="predicted"/>
<dbReference type="SUPFAM" id="SSF141523">
    <property type="entry name" value="L,D-transpeptidase catalytic domain-like"/>
    <property type="match status" value="1"/>
</dbReference>
<evidence type="ECO:0000256" key="6">
    <source>
        <dbReference type="PROSITE-ProRule" id="PRU01373"/>
    </source>
</evidence>
<evidence type="ECO:0000256" key="3">
    <source>
        <dbReference type="ARBA" id="ARBA00022960"/>
    </source>
</evidence>
<dbReference type="Gene3D" id="2.40.440.10">
    <property type="entry name" value="L,D-transpeptidase catalytic domain-like"/>
    <property type="match status" value="1"/>
</dbReference>
<dbReference type="Proteomes" id="UP000183918">
    <property type="component" value="Unassembled WGS sequence"/>
</dbReference>
<evidence type="ECO:0000259" key="8">
    <source>
        <dbReference type="PROSITE" id="PS52029"/>
    </source>
</evidence>
<dbReference type="GO" id="GO:0008360">
    <property type="term" value="P:regulation of cell shape"/>
    <property type="evidence" value="ECO:0007669"/>
    <property type="project" value="UniProtKB-UniRule"/>
</dbReference>
<dbReference type="GO" id="GO:0016740">
    <property type="term" value="F:transferase activity"/>
    <property type="evidence" value="ECO:0007669"/>
    <property type="project" value="UniProtKB-KW"/>
</dbReference>
<dbReference type="PANTHER" id="PTHR30582:SF33">
    <property type="entry name" value="EXPORTED PROTEIN"/>
    <property type="match status" value="1"/>
</dbReference>
<keyword evidence="7" id="KW-0472">Membrane</keyword>
<organism evidence="9 10">
    <name type="scientific">Lachnobacterium bovis DSM 14045</name>
    <dbReference type="NCBI Taxonomy" id="1122142"/>
    <lineage>
        <taxon>Bacteria</taxon>
        <taxon>Bacillati</taxon>
        <taxon>Bacillota</taxon>
        <taxon>Clostridia</taxon>
        <taxon>Lachnospirales</taxon>
        <taxon>Lachnospiraceae</taxon>
        <taxon>Lachnobacterium</taxon>
    </lineage>
</organism>
<gene>
    <name evidence="9" type="ORF">SAMN02910414_01461</name>
</gene>
<keyword evidence="10" id="KW-1185">Reference proteome</keyword>
<dbReference type="PROSITE" id="PS52029">
    <property type="entry name" value="LD_TPASE"/>
    <property type="match status" value="1"/>
</dbReference>
<dbReference type="InterPro" id="IPR038063">
    <property type="entry name" value="Transpep_catalytic_dom"/>
</dbReference>
<dbReference type="InterPro" id="IPR050979">
    <property type="entry name" value="LD-transpeptidase"/>
</dbReference>
<evidence type="ECO:0000256" key="7">
    <source>
        <dbReference type="SAM" id="Phobius"/>
    </source>
</evidence>
<dbReference type="InterPro" id="IPR005490">
    <property type="entry name" value="LD_TPept_cat_dom"/>
</dbReference>
<keyword evidence="7" id="KW-0812">Transmembrane</keyword>
<protein>
    <submittedName>
        <fullName evidence="9">Putative peptidoglycan binding domain-containing protein</fullName>
    </submittedName>
</protein>
<dbReference type="SUPFAM" id="SSF143985">
    <property type="entry name" value="L,D-transpeptidase pre-catalytic domain-like"/>
    <property type="match status" value="1"/>
</dbReference>
<dbReference type="AlphaFoldDB" id="A0A1H3JH12"/>
<dbReference type="InterPro" id="IPR038054">
    <property type="entry name" value="LD_TPept-like_central_sf"/>
</dbReference>
<dbReference type="Gene3D" id="3.10.20.800">
    <property type="match status" value="1"/>
</dbReference>
<name>A0A1H3JH12_9FIRM</name>
<dbReference type="PANTHER" id="PTHR30582">
    <property type="entry name" value="L,D-TRANSPEPTIDASE"/>
    <property type="match status" value="1"/>
</dbReference>
<comment type="pathway">
    <text evidence="1 6">Cell wall biogenesis; peptidoglycan biosynthesis.</text>
</comment>
<accession>A0A1H3JH12</accession>
<dbReference type="InterPro" id="IPR022029">
    <property type="entry name" value="YoaR-like_PG-bd"/>
</dbReference>
<dbReference type="UniPathway" id="UPA00219"/>
<feature type="active site" description="Nucleophile" evidence="6">
    <location>
        <position position="438"/>
    </location>
</feature>
<feature type="transmembrane region" description="Helical" evidence="7">
    <location>
        <begin position="12"/>
        <end position="33"/>
    </location>
</feature>
<dbReference type="GO" id="GO:0005576">
    <property type="term" value="C:extracellular region"/>
    <property type="evidence" value="ECO:0007669"/>
    <property type="project" value="TreeGrafter"/>
</dbReference>
<dbReference type="Pfam" id="PF03734">
    <property type="entry name" value="YkuD"/>
    <property type="match status" value="1"/>
</dbReference>
<reference evidence="9 10" key="1">
    <citation type="submission" date="2016-10" db="EMBL/GenBank/DDBJ databases">
        <authorList>
            <person name="de Groot N.N."/>
        </authorList>
    </citation>
    <scope>NUCLEOTIDE SEQUENCE [LARGE SCALE GENOMIC DNA]</scope>
    <source>
        <strain evidence="9 10">DSM 14045</strain>
    </source>
</reference>